<dbReference type="InterPro" id="IPR051148">
    <property type="entry name" value="Zona_Pellucida_Domain_gp"/>
</dbReference>
<feature type="chain" id="PRO_5015117589" description="Zona pellucida sperm-binding protein 1/4 Ig-like domain-containing protein" evidence="4">
    <location>
        <begin position="25"/>
        <end position="242"/>
    </location>
</feature>
<comment type="subcellular location">
    <subcellularLocation>
        <location evidence="1">Secreted</location>
    </subcellularLocation>
</comment>
<protein>
    <recommendedName>
        <fullName evidence="5">Zona pellucida sperm-binding protein 1/4 Ig-like domain-containing protein</fullName>
    </recommendedName>
</protein>
<sequence>MGCSRSLLLPLLLLLPAGLPSGLALLRYHYDCGDFGMQLLAYPTRGRTVRFKVLDEFGTRFEVANCSICMHWLNTGEDGGLIFSAGYEGCHVLVKDGRYVLWVQLEEMLLGGVVAASYEVNMTCPRPAGYEILGDEKDFSPQTSMDYCIQGVNPNWVSFARVFNPQTRMDYCIQGANPNPASFARVFNPKTSMDYYIQGVNPNQVSFARVFSSRTSLALCMLAVKPKQVFFNRVSSPQTSPA</sequence>
<keyword evidence="2" id="KW-0964">Secreted</keyword>
<organism evidence="6 7">
    <name type="scientific">Bambusicola thoracicus</name>
    <name type="common">Chinese bamboo-partridge</name>
    <name type="synonym">Perdix thoracica</name>
    <dbReference type="NCBI Taxonomy" id="9083"/>
    <lineage>
        <taxon>Eukaryota</taxon>
        <taxon>Metazoa</taxon>
        <taxon>Chordata</taxon>
        <taxon>Craniata</taxon>
        <taxon>Vertebrata</taxon>
        <taxon>Euteleostomi</taxon>
        <taxon>Archelosauria</taxon>
        <taxon>Archosauria</taxon>
        <taxon>Dinosauria</taxon>
        <taxon>Saurischia</taxon>
        <taxon>Theropoda</taxon>
        <taxon>Coelurosauria</taxon>
        <taxon>Aves</taxon>
        <taxon>Neognathae</taxon>
        <taxon>Galloanserae</taxon>
        <taxon>Galliformes</taxon>
        <taxon>Phasianidae</taxon>
        <taxon>Perdicinae</taxon>
        <taxon>Bambusicola</taxon>
    </lineage>
</organism>
<dbReference type="GO" id="GO:0035804">
    <property type="term" value="F:structural constituent of egg coat"/>
    <property type="evidence" value="ECO:0007669"/>
    <property type="project" value="TreeGrafter"/>
</dbReference>
<dbReference type="PANTHER" id="PTHR23343">
    <property type="entry name" value="ZONA PELLUCIDA SPERM-BINDING PROTEIN"/>
    <property type="match status" value="1"/>
</dbReference>
<evidence type="ECO:0000256" key="2">
    <source>
        <dbReference type="ARBA" id="ARBA00022525"/>
    </source>
</evidence>
<name>A0A2P4T4Q0_BAMTH</name>
<dbReference type="PANTHER" id="PTHR23343:SF41">
    <property type="entry name" value="ZONA PELLUCIDA SPERM-BINDING PROTEIN 1"/>
    <property type="match status" value="1"/>
</dbReference>
<dbReference type="GO" id="GO:0005576">
    <property type="term" value="C:extracellular region"/>
    <property type="evidence" value="ECO:0007669"/>
    <property type="project" value="UniProtKB-SubCell"/>
</dbReference>
<evidence type="ECO:0000313" key="6">
    <source>
        <dbReference type="EMBL" id="POI31350.1"/>
    </source>
</evidence>
<comment type="caution">
    <text evidence="6">The sequence shown here is derived from an EMBL/GenBank/DDBJ whole genome shotgun (WGS) entry which is preliminary data.</text>
</comment>
<evidence type="ECO:0000256" key="1">
    <source>
        <dbReference type="ARBA" id="ARBA00004613"/>
    </source>
</evidence>
<feature type="domain" description="Zona pellucida sperm-binding protein 1/4 Ig-like" evidence="5">
    <location>
        <begin position="32"/>
        <end position="125"/>
    </location>
</feature>
<dbReference type="GO" id="GO:0035805">
    <property type="term" value="C:egg coat"/>
    <property type="evidence" value="ECO:0007669"/>
    <property type="project" value="TreeGrafter"/>
</dbReference>
<dbReference type="OrthoDB" id="9907024at2759"/>
<evidence type="ECO:0000256" key="3">
    <source>
        <dbReference type="ARBA" id="ARBA00022729"/>
    </source>
</evidence>
<dbReference type="InterPro" id="IPR054554">
    <property type="entry name" value="ZP1/4_Ig-like"/>
</dbReference>
<accession>A0A2P4T4Q0</accession>
<keyword evidence="7" id="KW-1185">Reference proteome</keyword>
<dbReference type="EMBL" id="PPHD01008892">
    <property type="protein sequence ID" value="POI31350.1"/>
    <property type="molecule type" value="Genomic_DNA"/>
</dbReference>
<dbReference type="GO" id="GO:0060468">
    <property type="term" value="P:prevention of polyspermy"/>
    <property type="evidence" value="ECO:0007669"/>
    <property type="project" value="TreeGrafter"/>
</dbReference>
<gene>
    <name evidence="6" type="ORF">CIB84_004896</name>
</gene>
<evidence type="ECO:0000256" key="4">
    <source>
        <dbReference type="SAM" id="SignalP"/>
    </source>
</evidence>
<keyword evidence="3 4" id="KW-0732">Signal</keyword>
<dbReference type="GO" id="GO:0032190">
    <property type="term" value="F:acrosin binding"/>
    <property type="evidence" value="ECO:0007669"/>
    <property type="project" value="TreeGrafter"/>
</dbReference>
<reference evidence="6 7" key="1">
    <citation type="submission" date="2018-01" db="EMBL/GenBank/DDBJ databases">
        <title>Comparison of the Chinese Bamboo Partridge and Red Junglefowl genome sequences highlights the importance of demography in genome evolution.</title>
        <authorList>
            <person name="Tiley G.P."/>
            <person name="Kimball R.T."/>
            <person name="Braun E.L."/>
            <person name="Burleigh J.G."/>
        </authorList>
    </citation>
    <scope>NUCLEOTIDE SEQUENCE [LARGE SCALE GENOMIC DNA]</scope>
    <source>
        <strain evidence="6">RTK389</strain>
        <tissue evidence="6">Blood</tissue>
    </source>
</reference>
<evidence type="ECO:0000259" key="5">
    <source>
        <dbReference type="Pfam" id="PF22821"/>
    </source>
</evidence>
<evidence type="ECO:0000313" key="7">
    <source>
        <dbReference type="Proteomes" id="UP000237246"/>
    </source>
</evidence>
<feature type="signal peptide" evidence="4">
    <location>
        <begin position="1"/>
        <end position="24"/>
    </location>
</feature>
<dbReference type="Proteomes" id="UP000237246">
    <property type="component" value="Unassembled WGS sequence"/>
</dbReference>
<proteinExistence type="predicted"/>
<dbReference type="GO" id="GO:0007339">
    <property type="term" value="P:binding of sperm to zona pellucida"/>
    <property type="evidence" value="ECO:0007669"/>
    <property type="project" value="TreeGrafter"/>
</dbReference>
<dbReference type="Pfam" id="PF22821">
    <property type="entry name" value="ZP1_ZP4_Ig-like"/>
    <property type="match status" value="1"/>
</dbReference>
<dbReference type="AlphaFoldDB" id="A0A2P4T4Q0"/>